<gene>
    <name evidence="8" type="ORF">BU26DRAFT_386212</name>
</gene>
<keyword evidence="4" id="KW-0653">Protein transport</keyword>
<reference evidence="8" key="1">
    <citation type="journal article" date="2020" name="Stud. Mycol.">
        <title>101 Dothideomycetes genomes: a test case for predicting lifestyles and emergence of pathogens.</title>
        <authorList>
            <person name="Haridas S."/>
            <person name="Albert R."/>
            <person name="Binder M."/>
            <person name="Bloem J."/>
            <person name="Labutti K."/>
            <person name="Salamov A."/>
            <person name="Andreopoulos B."/>
            <person name="Baker S."/>
            <person name="Barry K."/>
            <person name="Bills G."/>
            <person name="Bluhm B."/>
            <person name="Cannon C."/>
            <person name="Castanera R."/>
            <person name="Culley D."/>
            <person name="Daum C."/>
            <person name="Ezra D."/>
            <person name="Gonzalez J."/>
            <person name="Henrissat B."/>
            <person name="Kuo A."/>
            <person name="Liang C."/>
            <person name="Lipzen A."/>
            <person name="Lutzoni F."/>
            <person name="Magnuson J."/>
            <person name="Mondo S."/>
            <person name="Nolan M."/>
            <person name="Ohm R."/>
            <person name="Pangilinan J."/>
            <person name="Park H.-J."/>
            <person name="Ramirez L."/>
            <person name="Alfaro M."/>
            <person name="Sun H."/>
            <person name="Tritt A."/>
            <person name="Yoshinaga Y."/>
            <person name="Zwiers L.-H."/>
            <person name="Turgeon B."/>
            <person name="Goodwin S."/>
            <person name="Spatafora J."/>
            <person name="Crous P."/>
            <person name="Grigoriev I."/>
        </authorList>
    </citation>
    <scope>NUCLEOTIDE SEQUENCE</scope>
    <source>
        <strain evidence="8">CBS 122368</strain>
    </source>
</reference>
<evidence type="ECO:0000256" key="4">
    <source>
        <dbReference type="RuleBase" id="RU365011"/>
    </source>
</evidence>
<dbReference type="RefSeq" id="XP_033688570.1">
    <property type="nucleotide sequence ID" value="XM_033822639.1"/>
</dbReference>
<dbReference type="GO" id="GO:0005789">
    <property type="term" value="C:endoplasmic reticulum membrane"/>
    <property type="evidence" value="ECO:0007669"/>
    <property type="project" value="UniProtKB-SubCell"/>
</dbReference>
<comment type="function">
    <text evidence="1 4">Involved in inositol deacylation of GPI-anchored proteins which plays important roles in the quality control and ER-associated degradation of GPI-anchored proteins.</text>
</comment>
<feature type="non-terminal residue" evidence="8">
    <location>
        <position position="1"/>
    </location>
</feature>
<dbReference type="EMBL" id="ML987191">
    <property type="protein sequence ID" value="KAF2253566.1"/>
    <property type="molecule type" value="Genomic_DNA"/>
</dbReference>
<dbReference type="Pfam" id="PF24883">
    <property type="entry name" value="NPHP3_N"/>
    <property type="match status" value="1"/>
</dbReference>
<dbReference type="InterPro" id="IPR056884">
    <property type="entry name" value="NPHP3-like_N"/>
</dbReference>
<evidence type="ECO:0000313" key="9">
    <source>
        <dbReference type="Proteomes" id="UP000800094"/>
    </source>
</evidence>
<dbReference type="EC" id="3.1.-.-" evidence="4"/>
<evidence type="ECO:0000256" key="1">
    <source>
        <dbReference type="ARBA" id="ARBA00003496"/>
    </source>
</evidence>
<dbReference type="SUPFAM" id="SSF50978">
    <property type="entry name" value="WD40 repeat-like"/>
    <property type="match status" value="1"/>
</dbReference>
<comment type="similarity">
    <text evidence="4">Belongs to the GPI inositol-deacylase family.</text>
</comment>
<dbReference type="Gene3D" id="3.40.50.300">
    <property type="entry name" value="P-loop containing nucleotide triphosphate hydrolases"/>
    <property type="match status" value="1"/>
</dbReference>
<keyword evidence="4" id="KW-0378">Hydrolase</keyword>
<feature type="domain" description="GPI inositol-deacylase winged helix" evidence="6">
    <location>
        <begin position="606"/>
        <end position="687"/>
    </location>
</feature>
<keyword evidence="4" id="KW-0813">Transport</keyword>
<dbReference type="GO" id="GO:0016788">
    <property type="term" value="F:hydrolase activity, acting on ester bonds"/>
    <property type="evidence" value="ECO:0007669"/>
    <property type="project" value="InterPro"/>
</dbReference>
<dbReference type="PANTHER" id="PTHR10039">
    <property type="entry name" value="AMELOGENIN"/>
    <property type="match status" value="1"/>
</dbReference>
<evidence type="ECO:0000259" key="7">
    <source>
        <dbReference type="Pfam" id="PF24883"/>
    </source>
</evidence>
<keyword evidence="9" id="KW-1185">Reference proteome</keyword>
<dbReference type="InterPro" id="IPR036322">
    <property type="entry name" value="WD40_repeat_dom_sf"/>
</dbReference>
<keyword evidence="4" id="KW-0472">Membrane</keyword>
<feature type="domain" description="GPI inositol-deacylase PGAP1-like alpha/beta" evidence="5">
    <location>
        <begin position="52"/>
        <end position="181"/>
    </location>
</feature>
<accession>A0A6A6IT36</accession>
<dbReference type="InterPro" id="IPR029058">
    <property type="entry name" value="AB_hydrolase_fold"/>
</dbReference>
<feature type="non-terminal residue" evidence="8">
    <location>
        <position position="936"/>
    </location>
</feature>
<feature type="domain" description="Nephrocystin 3-like N-terminal" evidence="7">
    <location>
        <begin position="333"/>
        <end position="491"/>
    </location>
</feature>
<name>A0A6A6IT36_9PLEO</name>
<dbReference type="InterPro" id="IPR054471">
    <property type="entry name" value="GPIID_WHD"/>
</dbReference>
<comment type="subcellular location">
    <subcellularLocation>
        <location evidence="4">Endoplasmic reticulum membrane</location>
    </subcellularLocation>
</comment>
<dbReference type="GeneID" id="54575969"/>
<sequence>LEHLPTGFRSVSSTHSSLSSFLVAQDAFGPLGLNTIHCPSEPLLDFKSINQSIIFIHGLGGGSRKTWSYSSRLEHFWPKEWLSKDIAFQNVRIHAFGYKSTWHDMRGSILNICDIAESLLGAIHNSPTIRKAKDTKIVLIAHSMGGLVAKKVARVNPNYNDLATRIHSMYFLATPHQGSDMAKLLDTLVALSPFHGDKPFVKDLRPTSQAIQAINHDFPKHSQHLLLYSFYETRHTWVGSSQIIVSHHSATLGYDNEKRAPLHKDHRGVCKFQKPSDPDFITLRNSLSRTVVDFSIQEHPVHVEQLSALRDFLGIQDKPEDDMVDFEELCLAGSCSWYTSKESFREWRDDSASFKVIWLHAKPGAGKSVLTSQVIDHLENLNLDCSYYFFSGGDRTKSTASMLLRSIAYQMALLSPVVRQRLLDMRNEGTTFDKDNEKLIWRKVFLLRCRFDQPQYWVIDALDECYNYNSLLPMLIKLESSIALRVLITSRQSPQLKDKLSLLDRYLYEDQISAEDTLPSIRRYVEHGPKSHALRRQSDEARQDVVEKILKKSDGCFLWVDLVLSELDAYGVTTEAVTRILEEVPPGMDDLYSRTLERLSEQDHPDGKRISKAILDWVVCAVRPLTVAELTNALKLDLDVTMFEQGIRSSCGNLVDIDKSKRGSTVQLVHQTARDFLLKADHPPEMTITAADAHRRIARTCLLFLRSSRIRPVRTKGASADNSSRISRTIDQSPFAPYAFTFFSAHVRRSPSDDDSLIDEIYHFLSTNGLSWIEHVAHTGRLDALVQASQDLNGYLQARAKHKPSLDQKSQHIQKWSVDLVRLVAKFGKHLVRCPSAIYGLIPPLAPGDSAIASYRDSRGIYVVGLSNNIWDVRLCGISYHGKAATAIACGDFSFAVGLQNGAVYLYDHQTFQELHIFQHEEAVKVLKYNSSGDLM</sequence>
<proteinExistence type="inferred from homology"/>
<evidence type="ECO:0000256" key="2">
    <source>
        <dbReference type="ARBA" id="ARBA00015856"/>
    </source>
</evidence>
<keyword evidence="4" id="KW-0256">Endoplasmic reticulum</keyword>
<dbReference type="Gene3D" id="3.40.50.1820">
    <property type="entry name" value="alpha/beta hydrolase"/>
    <property type="match status" value="1"/>
</dbReference>
<dbReference type="Pfam" id="PF07819">
    <property type="entry name" value="PGAP1"/>
    <property type="match status" value="1"/>
</dbReference>
<dbReference type="PANTHER" id="PTHR10039:SF16">
    <property type="entry name" value="GPI INOSITOL-DEACYLASE"/>
    <property type="match status" value="1"/>
</dbReference>
<evidence type="ECO:0000256" key="3">
    <source>
        <dbReference type="ARBA" id="ARBA00022737"/>
    </source>
</evidence>
<dbReference type="Proteomes" id="UP000800094">
    <property type="component" value="Unassembled WGS sequence"/>
</dbReference>
<keyword evidence="3" id="KW-0677">Repeat</keyword>
<dbReference type="InterPro" id="IPR012908">
    <property type="entry name" value="PGAP1-ab_dom-like"/>
</dbReference>
<dbReference type="SUPFAM" id="SSF53474">
    <property type="entry name" value="alpha/beta-Hydrolases"/>
    <property type="match status" value="1"/>
</dbReference>
<evidence type="ECO:0000313" key="8">
    <source>
        <dbReference type="EMBL" id="KAF2253566.1"/>
    </source>
</evidence>
<dbReference type="OrthoDB" id="194358at2759"/>
<protein>
    <recommendedName>
        <fullName evidence="2 4">GPI inositol-deacylase</fullName>
        <ecNumber evidence="4">3.1.-.-</ecNumber>
    </recommendedName>
</protein>
<evidence type="ECO:0000259" key="6">
    <source>
        <dbReference type="Pfam" id="PF22939"/>
    </source>
</evidence>
<evidence type="ECO:0000259" key="5">
    <source>
        <dbReference type="Pfam" id="PF07819"/>
    </source>
</evidence>
<dbReference type="SUPFAM" id="SSF52540">
    <property type="entry name" value="P-loop containing nucleoside triphosphate hydrolases"/>
    <property type="match status" value="1"/>
</dbReference>
<dbReference type="InterPro" id="IPR027417">
    <property type="entry name" value="P-loop_NTPase"/>
</dbReference>
<organism evidence="8 9">
    <name type="scientific">Trematosphaeria pertusa</name>
    <dbReference type="NCBI Taxonomy" id="390896"/>
    <lineage>
        <taxon>Eukaryota</taxon>
        <taxon>Fungi</taxon>
        <taxon>Dikarya</taxon>
        <taxon>Ascomycota</taxon>
        <taxon>Pezizomycotina</taxon>
        <taxon>Dothideomycetes</taxon>
        <taxon>Pleosporomycetidae</taxon>
        <taxon>Pleosporales</taxon>
        <taxon>Massarineae</taxon>
        <taxon>Trematosphaeriaceae</taxon>
        <taxon>Trematosphaeria</taxon>
    </lineage>
</organism>
<dbReference type="Pfam" id="PF22939">
    <property type="entry name" value="WHD_GPIID"/>
    <property type="match status" value="1"/>
</dbReference>
<dbReference type="AlphaFoldDB" id="A0A6A6IT36"/>
<dbReference type="GO" id="GO:0015031">
    <property type="term" value="P:protein transport"/>
    <property type="evidence" value="ECO:0007669"/>
    <property type="project" value="UniProtKB-KW"/>
</dbReference>